<dbReference type="PANTHER" id="PTHR35333:SF5">
    <property type="entry name" value="CONSERVED LIPOPROTEIN LPQF-RELATED"/>
    <property type="match status" value="1"/>
</dbReference>
<dbReference type="KEGG" id="hhg:XM38_045640"/>
<keyword evidence="2" id="KW-0378">Hydrolase</keyword>
<evidence type="ECO:0000259" key="1">
    <source>
        <dbReference type="Pfam" id="PF13354"/>
    </source>
</evidence>
<dbReference type="RefSeq" id="WP_080813564.1">
    <property type="nucleotide sequence ID" value="NZ_CP021983.2"/>
</dbReference>
<dbReference type="AlphaFoldDB" id="A0A1Z3HTF8"/>
<dbReference type="Pfam" id="PF13354">
    <property type="entry name" value="Beta-lactamase2"/>
    <property type="match status" value="1"/>
</dbReference>
<keyword evidence="3" id="KW-1185">Reference proteome</keyword>
<dbReference type="GO" id="GO:0046677">
    <property type="term" value="P:response to antibiotic"/>
    <property type="evidence" value="ECO:0007669"/>
    <property type="project" value="InterPro"/>
</dbReference>
<protein>
    <submittedName>
        <fullName evidence="2">Serine hydrolase</fullName>
    </submittedName>
</protein>
<dbReference type="InterPro" id="IPR045155">
    <property type="entry name" value="Beta-lactam_cat"/>
</dbReference>
<dbReference type="GO" id="GO:0030655">
    <property type="term" value="P:beta-lactam antibiotic catabolic process"/>
    <property type="evidence" value="ECO:0007669"/>
    <property type="project" value="InterPro"/>
</dbReference>
<evidence type="ECO:0000313" key="2">
    <source>
        <dbReference type="EMBL" id="ASC73593.1"/>
    </source>
</evidence>
<dbReference type="InterPro" id="IPR000871">
    <property type="entry name" value="Beta-lactam_class-A"/>
</dbReference>
<reference evidence="2 3" key="1">
    <citation type="journal article" date="2016" name="Biochim. Biophys. Acta">
        <title>Characterization of red-shifted phycobilisomes isolated from the chlorophyll f-containing cyanobacterium Halomicronema hongdechloris.</title>
        <authorList>
            <person name="Li Y."/>
            <person name="Lin Y."/>
            <person name="Garvey C.J."/>
            <person name="Birch D."/>
            <person name="Corkery R.W."/>
            <person name="Loughlin P.C."/>
            <person name="Scheer H."/>
            <person name="Willows R.D."/>
            <person name="Chen M."/>
        </authorList>
    </citation>
    <scope>NUCLEOTIDE SEQUENCE [LARGE SCALE GENOMIC DNA]</scope>
    <source>
        <strain evidence="2 3">C2206</strain>
    </source>
</reference>
<dbReference type="Gene3D" id="3.40.710.10">
    <property type="entry name" value="DD-peptidase/beta-lactamase superfamily"/>
    <property type="match status" value="1"/>
</dbReference>
<dbReference type="PANTHER" id="PTHR35333">
    <property type="entry name" value="BETA-LACTAMASE"/>
    <property type="match status" value="1"/>
</dbReference>
<gene>
    <name evidence="2" type="ORF">XM38_045640</name>
</gene>
<proteinExistence type="predicted"/>
<feature type="domain" description="Beta-lactamase class A catalytic" evidence="1">
    <location>
        <begin position="150"/>
        <end position="247"/>
    </location>
</feature>
<dbReference type="InterPro" id="IPR012338">
    <property type="entry name" value="Beta-lactam/transpept-like"/>
</dbReference>
<organism evidence="2 3">
    <name type="scientific">Halomicronema hongdechloris C2206</name>
    <dbReference type="NCBI Taxonomy" id="1641165"/>
    <lineage>
        <taxon>Bacteria</taxon>
        <taxon>Bacillati</taxon>
        <taxon>Cyanobacteriota</taxon>
        <taxon>Cyanophyceae</taxon>
        <taxon>Nodosilineales</taxon>
        <taxon>Nodosilineaceae</taxon>
        <taxon>Halomicronema</taxon>
    </lineage>
</organism>
<evidence type="ECO:0000313" key="3">
    <source>
        <dbReference type="Proteomes" id="UP000191901"/>
    </source>
</evidence>
<dbReference type="EMBL" id="CP021983">
    <property type="protein sequence ID" value="ASC73593.1"/>
    <property type="molecule type" value="Genomic_DNA"/>
</dbReference>
<dbReference type="Proteomes" id="UP000191901">
    <property type="component" value="Chromosome"/>
</dbReference>
<dbReference type="SUPFAM" id="SSF56601">
    <property type="entry name" value="beta-lactamase/transpeptidase-like"/>
    <property type="match status" value="1"/>
</dbReference>
<name>A0A1Z3HTF8_9CYAN</name>
<sequence length="404" mass="43825">MVILFLSALLFGGLLWLPLPPLSFPLVAPAMAQANITTPSEALARLFTQPLLQAEWFSPSFLRQISLAQMESVIGQLTETLGAFQGVEAAADHWVVVFDGGRVTTRLALDQQGRIQGLVFEPPDQPISPAEMVQAMQAFPGEAHLLIRADGQVLASHDAEQPLAVGSAFKLAVLAALSQEINAGNLAWEQVVSLQSQWRSLPSGLLQDWPASTALTVETLAAMMISLSDNTATDALIDLVGRKAIEALSPGNRPFLTTREFFALKHPANAELLQRYRQGDEAQRRALLPLVNQAPLPSKDLFEGAPLALDVEWFFPATKLCDLMEPVADLPLMGINPGVAKPDEWAAIAYKGGSEPGVLNLTTALTDRSGRRLCVTATWNRTDQPLEDMQLIGLYRNLLAGLRQ</sequence>
<dbReference type="OrthoDB" id="9775096at2"/>
<dbReference type="GO" id="GO:0008800">
    <property type="term" value="F:beta-lactamase activity"/>
    <property type="evidence" value="ECO:0007669"/>
    <property type="project" value="InterPro"/>
</dbReference>
<accession>A0A1Z3HTF8</accession>